<proteinExistence type="predicted"/>
<dbReference type="OrthoDB" id="1880786at2759"/>
<sequence>MPSIAPFNIFMGKKKPKSGSGSDDLSTVKAAAWAWYQRGSGSDEEKPICEFLVTRTRLAHRPSRYKLEAMRVEGQCSMQKSSQSDKTVRIRTDSNSLLDAYEIQSISKRLDYLIESSNIFFNRDDAFGDDHHNNSTSSIKSKKKKKKKLLKGLWWRHAVVCGTREDVDTSAFVLSRPPSAIAATRVPVVKMATCRPGAAHAL</sequence>
<reference evidence="2" key="1">
    <citation type="journal article" date="2016" name="Nat. Biotechnol.">
        <title>Sequencing wild and cultivated cassava and related species reveals extensive interspecific hybridization and genetic diversity.</title>
        <authorList>
            <person name="Bredeson J.V."/>
            <person name="Lyons J.B."/>
            <person name="Prochnik S.E."/>
            <person name="Wu G.A."/>
            <person name="Ha C.M."/>
            <person name="Edsinger-Gonzales E."/>
            <person name="Grimwood J."/>
            <person name="Schmutz J."/>
            <person name="Rabbi I.Y."/>
            <person name="Egesi C."/>
            <person name="Nauluvula P."/>
            <person name="Lebot V."/>
            <person name="Ndunguru J."/>
            <person name="Mkamilo G."/>
            <person name="Bart R.S."/>
            <person name="Setter T.L."/>
            <person name="Gleadow R.M."/>
            <person name="Kulakow P."/>
            <person name="Ferguson M.E."/>
            <person name="Rounsley S."/>
            <person name="Rokhsar D.S."/>
        </authorList>
    </citation>
    <scope>NUCLEOTIDE SEQUENCE [LARGE SCALE GENOMIC DNA]</scope>
    <source>
        <strain evidence="2">cv. AM560-2</strain>
    </source>
</reference>
<comment type="caution">
    <text evidence="1">The sequence shown here is derived from an EMBL/GenBank/DDBJ whole genome shotgun (WGS) entry which is preliminary data.</text>
</comment>
<dbReference type="Proteomes" id="UP000091857">
    <property type="component" value="Chromosome 2"/>
</dbReference>
<dbReference type="OMA" id="CGTNHDV"/>
<dbReference type="EMBL" id="CM004388">
    <property type="protein sequence ID" value="OAY57192.1"/>
    <property type="molecule type" value="Genomic_DNA"/>
</dbReference>
<organism evidence="1 2">
    <name type="scientific">Manihot esculenta</name>
    <name type="common">Cassava</name>
    <name type="synonym">Jatropha manihot</name>
    <dbReference type="NCBI Taxonomy" id="3983"/>
    <lineage>
        <taxon>Eukaryota</taxon>
        <taxon>Viridiplantae</taxon>
        <taxon>Streptophyta</taxon>
        <taxon>Embryophyta</taxon>
        <taxon>Tracheophyta</taxon>
        <taxon>Spermatophyta</taxon>
        <taxon>Magnoliopsida</taxon>
        <taxon>eudicotyledons</taxon>
        <taxon>Gunneridae</taxon>
        <taxon>Pentapetalae</taxon>
        <taxon>rosids</taxon>
        <taxon>fabids</taxon>
        <taxon>Malpighiales</taxon>
        <taxon>Euphorbiaceae</taxon>
        <taxon>Crotonoideae</taxon>
        <taxon>Manihoteae</taxon>
        <taxon>Manihot</taxon>
    </lineage>
</organism>
<evidence type="ECO:0000313" key="1">
    <source>
        <dbReference type="EMBL" id="OAY57192.1"/>
    </source>
</evidence>
<name>A0A2C9WEI3_MANES</name>
<protein>
    <submittedName>
        <fullName evidence="1">Uncharacterized protein</fullName>
    </submittedName>
</protein>
<dbReference type="Gramene" id="Manes.02G078100.1.v8.1">
    <property type="protein sequence ID" value="Manes.02G078100.1.v8.1.CDS.1"/>
    <property type="gene ID" value="Manes.02G078100.v8.1"/>
</dbReference>
<keyword evidence="2" id="KW-1185">Reference proteome</keyword>
<evidence type="ECO:0000313" key="2">
    <source>
        <dbReference type="Proteomes" id="UP000091857"/>
    </source>
</evidence>
<dbReference type="PANTHER" id="PTHR34665:SF4">
    <property type="entry name" value="DUF3741 DOMAIN-CONTAINING PROTEIN"/>
    <property type="match status" value="1"/>
</dbReference>
<dbReference type="AlphaFoldDB" id="A0A2C9WEI3"/>
<dbReference type="PANTHER" id="PTHR34665">
    <property type="entry name" value="DUF3741 DOMAIN-CONTAINING PROTEIN"/>
    <property type="match status" value="1"/>
</dbReference>
<accession>A0A2C9WEI3</accession>
<gene>
    <name evidence="1" type="ORF">MANES_02G078100v8</name>
</gene>